<dbReference type="EMBL" id="CP123967">
    <property type="protein sequence ID" value="WGT46123.1"/>
    <property type="molecule type" value="Genomic_DNA"/>
</dbReference>
<dbReference type="InterPro" id="IPR011528">
    <property type="entry name" value="NERD"/>
</dbReference>
<organism evidence="2 3">
    <name type="scientific">Tessaracoccus lacteus</name>
    <dbReference type="NCBI Taxonomy" id="3041766"/>
    <lineage>
        <taxon>Bacteria</taxon>
        <taxon>Bacillati</taxon>
        <taxon>Actinomycetota</taxon>
        <taxon>Actinomycetes</taxon>
        <taxon>Propionibacteriales</taxon>
        <taxon>Propionibacteriaceae</taxon>
        <taxon>Tessaracoccus</taxon>
    </lineage>
</organism>
<evidence type="ECO:0000259" key="1">
    <source>
        <dbReference type="PROSITE" id="PS50965"/>
    </source>
</evidence>
<keyword evidence="3" id="KW-1185">Reference proteome</keyword>
<name>A0ABY8PUL7_9ACTN</name>
<dbReference type="Proteomes" id="UP001244136">
    <property type="component" value="Chromosome"/>
</dbReference>
<dbReference type="RefSeq" id="WP_281143941.1">
    <property type="nucleotide sequence ID" value="NZ_CP123967.1"/>
</dbReference>
<feature type="domain" description="NERD" evidence="1">
    <location>
        <begin position="165"/>
        <end position="272"/>
    </location>
</feature>
<proteinExistence type="predicted"/>
<accession>A0ABY8PUL7</accession>
<sequence>MSEQALDEKKMKLRYAGACRICGLAIPAKAEAVYERSTKTVRCVSCPEPGAGLSAPAERCSSTPAHAVRGTAPAVEPGQGAASAPVPRRAVDLMEVAPEVQAVPEAAVPADAATVEVGVAGSSARREYERRKARDEAKLREEWGRFGGIAVALSSEKQSTRAWATGAVGEELLGARLDKLASHSCAVLHDRRIPRTRANIDHIVVTTGGVWVIDAKRYKGRPDLKIEGGIIRPRVEKLTVGRRDCTKLVDGVLKQVGLVQELVGDVPVTGVLCFVEADWPLIGGSFKTRGVYVLWPKRLVKVMAERIGGVDVAGVRDLVAERFLPA</sequence>
<evidence type="ECO:0000313" key="2">
    <source>
        <dbReference type="EMBL" id="WGT46123.1"/>
    </source>
</evidence>
<reference evidence="2 3" key="1">
    <citation type="journal article" date="2008" name="Int. J. Syst. Evol. Microbiol.">
        <title>Tessaracoccus flavescens sp. nov., isolated from marine sediment.</title>
        <authorList>
            <person name="Lee D.W."/>
            <person name="Lee S.D."/>
        </authorList>
    </citation>
    <scope>NUCLEOTIDE SEQUENCE [LARGE SCALE GENOMIC DNA]</scope>
    <source>
        <strain evidence="2 3">T21</strain>
    </source>
</reference>
<evidence type="ECO:0000313" key="3">
    <source>
        <dbReference type="Proteomes" id="UP001244136"/>
    </source>
</evidence>
<dbReference type="Pfam" id="PF08378">
    <property type="entry name" value="NERD"/>
    <property type="match status" value="1"/>
</dbReference>
<protein>
    <submittedName>
        <fullName evidence="2">NERD domain-containing protein</fullName>
    </submittedName>
</protein>
<dbReference type="PROSITE" id="PS50965">
    <property type="entry name" value="NERD"/>
    <property type="match status" value="1"/>
</dbReference>
<gene>
    <name evidence="2" type="ORF">QH948_08070</name>
</gene>